<accession>Q94MQ1</accession>
<keyword evidence="1" id="KW-0175">Coiled coil</keyword>
<dbReference type="RefSeq" id="NP_203482.1">
    <property type="nucleotide sequence ID" value="NC_003085.1"/>
</dbReference>
<evidence type="ECO:0000313" key="4">
    <source>
        <dbReference type="EMBL" id="AAK94403.1"/>
    </source>
</evidence>
<keyword evidence="3" id="KW-1133">Transmembrane helix</keyword>
<evidence type="ECO:0000256" key="3">
    <source>
        <dbReference type="SAM" id="Phobius"/>
    </source>
</evidence>
<organism evidence="4 5">
    <name type="scientific">Myxococcus phage Mx8</name>
    <dbReference type="NCBI Taxonomy" id="49964"/>
    <lineage>
        <taxon>Viruses</taxon>
        <taxon>Duplodnaviria</taxon>
        <taxon>Heunggongvirae</taxon>
        <taxon>Uroviricota</taxon>
        <taxon>Caudoviricetes</taxon>
        <taxon>Myxoctovirus</taxon>
        <taxon>Myxoctovirus Mx8</taxon>
    </lineage>
</organism>
<feature type="region of interest" description="Disordered" evidence="2">
    <location>
        <begin position="1"/>
        <end position="33"/>
    </location>
</feature>
<feature type="coiled-coil region" evidence="1">
    <location>
        <begin position="100"/>
        <end position="127"/>
    </location>
</feature>
<evidence type="ECO:0000256" key="2">
    <source>
        <dbReference type="SAM" id="MobiDB-lite"/>
    </source>
</evidence>
<keyword evidence="3" id="KW-0812">Transmembrane</keyword>
<evidence type="ECO:0000256" key="1">
    <source>
        <dbReference type="SAM" id="Coils"/>
    </source>
</evidence>
<name>Q94MQ1_9CAUD</name>
<feature type="transmembrane region" description="Helical" evidence="3">
    <location>
        <begin position="52"/>
        <end position="74"/>
    </location>
</feature>
<dbReference type="GeneID" id="921764"/>
<protein>
    <submittedName>
        <fullName evidence="4">p68</fullName>
    </submittedName>
</protein>
<dbReference type="Proteomes" id="UP000002093">
    <property type="component" value="Segment"/>
</dbReference>
<proteinExistence type="predicted"/>
<sequence length="177" mass="19694">MTASTSHSPAPTSSPPGSYPACRRFPHHDCPPPIPPPPADVRVEALEKPVRLVAGIVLAVLSLFGTAAAAYYGATGKLERVAERTEQVAAGVAQLRDDTERRAREQQQALEARLSAVEAQRKVDEDQRRKDREELIRITLTLEYLQKSSNEQRTDMKVLLDRLNASPRTRSVRDYPQ</sequence>
<reference evidence="4 5" key="1">
    <citation type="submission" date="2001-06" db="EMBL/GenBank/DDBJ databases">
        <title>Genome organization of temperate Myxococcus phage Mx8.</title>
        <authorList>
            <person name="Youderian P."/>
            <person name="Walthers D."/>
            <person name="Salmi D."/>
            <person name="Magrini V."/>
            <person name="Hartzell P.L."/>
        </authorList>
    </citation>
    <scope>NUCLEOTIDE SEQUENCE [LARGE SCALE GENOMIC DNA]</scope>
</reference>
<feature type="compositionally biased region" description="Low complexity" evidence="2">
    <location>
        <begin position="1"/>
        <end position="11"/>
    </location>
</feature>
<dbReference type="EMBL" id="AF396866">
    <property type="protein sequence ID" value="AAK94403.1"/>
    <property type="molecule type" value="Genomic_DNA"/>
</dbReference>
<dbReference type="KEGG" id="vg:921764"/>
<keyword evidence="3" id="KW-0472">Membrane</keyword>
<keyword evidence="5" id="KW-1185">Reference proteome</keyword>
<evidence type="ECO:0000313" key="5">
    <source>
        <dbReference type="Proteomes" id="UP000002093"/>
    </source>
</evidence>